<reference evidence="2 3" key="1">
    <citation type="journal article" date="2017" name="Int. J. Syst. Evol. Microbiol.">
        <title>Mycobacterium talmoniae sp. nov., a slowly growing mycobacterium isolated from human respiratory samples.</title>
        <authorList>
            <person name="Davidson R.M."/>
            <person name="DeGroote M.A."/>
            <person name="Marola J.L."/>
            <person name="Buss S."/>
            <person name="Jones V."/>
            <person name="McNeil M.R."/>
            <person name="Freifeld A.G."/>
            <person name="Elaine Epperson L."/>
            <person name="Hasan N.A."/>
            <person name="Jackson M."/>
            <person name="Iwen P.C."/>
            <person name="Salfinger M."/>
            <person name="Strong M."/>
        </authorList>
    </citation>
    <scope>NUCLEOTIDE SEQUENCE [LARGE SCALE GENOMIC DNA]</scope>
    <source>
        <strain evidence="2 3">ATCC BAA-2683</strain>
    </source>
</reference>
<proteinExistence type="predicted"/>
<dbReference type="Proteomes" id="UP000238296">
    <property type="component" value="Unassembled WGS sequence"/>
</dbReference>
<evidence type="ECO:0000313" key="2">
    <source>
        <dbReference type="EMBL" id="PQM44311.1"/>
    </source>
</evidence>
<evidence type="ECO:0000256" key="1">
    <source>
        <dbReference type="SAM" id="MobiDB-lite"/>
    </source>
</evidence>
<comment type="caution">
    <text evidence="2">The sequence shown here is derived from an EMBL/GenBank/DDBJ whole genome shotgun (WGS) entry which is preliminary data.</text>
</comment>
<feature type="compositionally biased region" description="Polar residues" evidence="1">
    <location>
        <begin position="77"/>
        <end position="92"/>
    </location>
</feature>
<name>A0A2S8BCD4_9MYCO</name>
<accession>A0A2S8BCD4</accession>
<gene>
    <name evidence="2" type="ORF">C1Y40_05531</name>
</gene>
<protein>
    <submittedName>
        <fullName evidence="2">Uncharacterized protein</fullName>
    </submittedName>
</protein>
<dbReference type="AlphaFoldDB" id="A0A2S8BCD4"/>
<sequence length="92" mass="9404">MRCTSSTRPARAHAQLVATAAHTVASGSASEAHSVGPASIAAATSPEKNANDNSRAVTRPRTGSETTHAWVAANASRAGSTRPQTQNRLAAR</sequence>
<feature type="region of interest" description="Disordered" evidence="1">
    <location>
        <begin position="23"/>
        <end position="92"/>
    </location>
</feature>
<dbReference type="EMBL" id="PPEA01000854">
    <property type="protein sequence ID" value="PQM44311.1"/>
    <property type="molecule type" value="Genomic_DNA"/>
</dbReference>
<evidence type="ECO:0000313" key="3">
    <source>
        <dbReference type="Proteomes" id="UP000238296"/>
    </source>
</evidence>
<feature type="compositionally biased region" description="Polar residues" evidence="1">
    <location>
        <begin position="46"/>
        <end position="67"/>
    </location>
</feature>
<organism evidence="2 3">
    <name type="scientific">Mycobacterium talmoniae</name>
    <dbReference type="NCBI Taxonomy" id="1858794"/>
    <lineage>
        <taxon>Bacteria</taxon>
        <taxon>Bacillati</taxon>
        <taxon>Actinomycetota</taxon>
        <taxon>Actinomycetes</taxon>
        <taxon>Mycobacteriales</taxon>
        <taxon>Mycobacteriaceae</taxon>
        <taxon>Mycobacterium</taxon>
    </lineage>
</organism>